<dbReference type="Proteomes" id="UP000199603">
    <property type="component" value="Unassembled WGS sequence"/>
</dbReference>
<dbReference type="OrthoDB" id="371140at2"/>
<keyword evidence="2" id="KW-0238">DNA-binding</keyword>
<dbReference type="EMBL" id="FNAG01000013">
    <property type="protein sequence ID" value="SDD99764.1"/>
    <property type="molecule type" value="Genomic_DNA"/>
</dbReference>
<evidence type="ECO:0000313" key="2">
    <source>
        <dbReference type="EMBL" id="SDD99764.1"/>
    </source>
</evidence>
<dbReference type="STRING" id="265719.SAMN04488509_11329"/>
<dbReference type="GO" id="GO:0003677">
    <property type="term" value="F:DNA binding"/>
    <property type="evidence" value="ECO:0007669"/>
    <property type="project" value="UniProtKB-KW"/>
</dbReference>
<name>A0A1G6ZAJ8_9GAMM</name>
<feature type="region of interest" description="Disordered" evidence="1">
    <location>
        <begin position="1"/>
        <end position="27"/>
    </location>
</feature>
<dbReference type="Gene3D" id="1.10.10.10">
    <property type="entry name" value="Winged helix-like DNA-binding domain superfamily/Winged helix DNA-binding domain"/>
    <property type="match status" value="1"/>
</dbReference>
<dbReference type="InterPro" id="IPR036390">
    <property type="entry name" value="WH_DNA-bd_sf"/>
</dbReference>
<dbReference type="AlphaFoldDB" id="A0A1G6ZAJ8"/>
<proteinExistence type="predicted"/>
<dbReference type="CDD" id="cd00090">
    <property type="entry name" value="HTH_ARSR"/>
    <property type="match status" value="1"/>
</dbReference>
<gene>
    <name evidence="2" type="ORF">SAMN04488509_11329</name>
</gene>
<feature type="compositionally biased region" description="Basic and acidic residues" evidence="1">
    <location>
        <begin position="1"/>
        <end position="13"/>
    </location>
</feature>
<dbReference type="RefSeq" id="WP_091244768.1">
    <property type="nucleotide sequence ID" value="NZ_FNAG01000013.1"/>
</dbReference>
<evidence type="ECO:0000313" key="3">
    <source>
        <dbReference type="Proteomes" id="UP000199603"/>
    </source>
</evidence>
<reference evidence="2 3" key="1">
    <citation type="submission" date="2016-10" db="EMBL/GenBank/DDBJ databases">
        <authorList>
            <person name="de Groot N.N."/>
        </authorList>
    </citation>
    <scope>NUCLEOTIDE SEQUENCE [LARGE SCALE GENOMIC DNA]</scope>
    <source>
        <strain evidence="2 3">DSM 16957</strain>
    </source>
</reference>
<protein>
    <submittedName>
        <fullName evidence="2">Winged helix-turn-helix DNA-binding</fullName>
    </submittedName>
</protein>
<evidence type="ECO:0000256" key="1">
    <source>
        <dbReference type="SAM" id="MobiDB-lite"/>
    </source>
</evidence>
<dbReference type="GO" id="GO:0006355">
    <property type="term" value="P:regulation of DNA-templated transcription"/>
    <property type="evidence" value="ECO:0007669"/>
    <property type="project" value="UniProtKB-ARBA"/>
</dbReference>
<dbReference type="InterPro" id="IPR036388">
    <property type="entry name" value="WH-like_DNA-bd_sf"/>
</dbReference>
<sequence length="124" mass="13957">MKKIAEQDVKEASKTSPAEDPIRPTAATAAPAPTWTFLSNHTHVLVALAAEPDLTLRDLAQRVGITERGVIRIVEELEQAGVLSREREGRRNRYRLNLDVALRHPLERHCRIGELISLILRRVP</sequence>
<dbReference type="InterPro" id="IPR011991">
    <property type="entry name" value="ArsR-like_HTH"/>
</dbReference>
<accession>A0A1G6ZAJ8</accession>
<organism evidence="2 3">
    <name type="scientific">Aquimonas voraii</name>
    <dbReference type="NCBI Taxonomy" id="265719"/>
    <lineage>
        <taxon>Bacteria</taxon>
        <taxon>Pseudomonadati</taxon>
        <taxon>Pseudomonadota</taxon>
        <taxon>Gammaproteobacteria</taxon>
        <taxon>Lysobacterales</taxon>
        <taxon>Lysobacteraceae</taxon>
        <taxon>Aquimonas</taxon>
    </lineage>
</organism>
<dbReference type="Pfam" id="PF13412">
    <property type="entry name" value="HTH_24"/>
    <property type="match status" value="1"/>
</dbReference>
<dbReference type="SUPFAM" id="SSF46785">
    <property type="entry name" value="Winged helix' DNA-binding domain"/>
    <property type="match status" value="1"/>
</dbReference>
<keyword evidence="3" id="KW-1185">Reference proteome</keyword>